<organism evidence="3">
    <name type="scientific">Caenorhabditis brenneri</name>
    <name type="common">Nematode worm</name>
    <dbReference type="NCBI Taxonomy" id="135651"/>
    <lineage>
        <taxon>Eukaryota</taxon>
        <taxon>Metazoa</taxon>
        <taxon>Ecdysozoa</taxon>
        <taxon>Nematoda</taxon>
        <taxon>Chromadorea</taxon>
        <taxon>Rhabditida</taxon>
        <taxon>Rhabditina</taxon>
        <taxon>Rhabditomorpha</taxon>
        <taxon>Rhabditoidea</taxon>
        <taxon>Rhabditidae</taxon>
        <taxon>Peloderinae</taxon>
        <taxon>Caenorhabditis</taxon>
    </lineage>
</organism>
<dbReference type="PANTHER" id="PTHR22899:SF0">
    <property type="entry name" value="F-BOX ASSOCIATED DOMAIN-CONTAINING PROTEIN-RELATED"/>
    <property type="match status" value="1"/>
</dbReference>
<dbReference type="InParanoid" id="G0N3K9"/>
<feature type="domain" description="Sdz-33 F-box" evidence="1">
    <location>
        <begin position="469"/>
        <end position="531"/>
    </location>
</feature>
<dbReference type="OMA" id="LPMITEC"/>
<dbReference type="FunCoup" id="G0N3K9">
    <property type="interactions" value="1049"/>
</dbReference>
<dbReference type="PANTHER" id="PTHR22899">
    <property type="entry name" value="CYCLIN-RELATED F-BOX FAMILY"/>
    <property type="match status" value="1"/>
</dbReference>
<dbReference type="HOGENOM" id="CLU_028840_1_1_1"/>
<feature type="domain" description="Sdz-33 F-box" evidence="1">
    <location>
        <begin position="184"/>
        <end position="246"/>
    </location>
</feature>
<reference evidence="3" key="1">
    <citation type="submission" date="2011-07" db="EMBL/GenBank/DDBJ databases">
        <authorList>
            <consortium name="Caenorhabditis brenneri Sequencing and Analysis Consortium"/>
            <person name="Wilson R.K."/>
        </authorList>
    </citation>
    <scope>NUCLEOTIDE SEQUENCE [LARGE SCALE GENOMIC DNA]</scope>
    <source>
        <strain evidence="3">PB2801</strain>
    </source>
</reference>
<sequence>MSSSTISLFRLPNTAIKYVLRSSDSREFVIFSTLTDRAKCLAKSIKWKSEWILFNPQFGCILTIYWNDYVYFGDKGPNEMCTLVIKTPRKNETQFTKPEFGVREWLEHFLFIFNHPEVHVQLQNDWVYTLESVQTLLEGLTIDRLEVFDSFEVLRHYPLINYLSLGNNDNGPGLFSPEDLKITRKALLGNIPRVWVNRSIGFNLDTLLMMNCPEIASIGDLISDKELNTFLKLWLKGSHPNLRELSYSNRRAGFRGFKERIVFKGIKYEKKECFNTFLLGEYYISRKADGTMARLLLANTVFRIIFLSILSARAKNLVQSLNRKAVCIEFYLQRRSEITIFTPSSYTFRVVDENLYNGFEDLTTFKLEHTSIFGSLTGISLSLPGYGTREWLEHFMYIFNHSMISLHFADRSEWGYTLESVHKELKGFTIGNLNVREVNENVREVLRLFPVMNALNTRMNSMEDADFMKKLFLGNIPYVDLSLTPMDLDTLLAMNCQDFRSSGVLLSDKDLNMFLKLWLKGSNPNLQSLRLRYSDWMHRDQRKIFNEGIIFKGIKYEKKPENEVRSFQPEILKPHGYLRFSGGYDILRKSDGSRATVLIDSKYSTFSMYLWP</sequence>
<dbReference type="InterPro" id="IPR012885">
    <property type="entry name" value="F-box_Sdz-33"/>
</dbReference>
<keyword evidence="3" id="KW-1185">Reference proteome</keyword>
<gene>
    <name evidence="2" type="ORF">CAEBREN_00099</name>
</gene>
<protein>
    <recommendedName>
        <fullName evidence="1">Sdz-33 F-box domain-containing protein</fullName>
    </recommendedName>
</protein>
<evidence type="ECO:0000313" key="3">
    <source>
        <dbReference type="Proteomes" id="UP000008068"/>
    </source>
</evidence>
<accession>G0N3K9</accession>
<dbReference type="AlphaFoldDB" id="G0N3K9"/>
<dbReference type="OrthoDB" id="5909581at2759"/>
<name>G0N3K9_CAEBE</name>
<evidence type="ECO:0000313" key="2">
    <source>
        <dbReference type="EMBL" id="EGT51618.1"/>
    </source>
</evidence>
<dbReference type="InterPro" id="IPR053222">
    <property type="entry name" value="Zygotic_Embryogenesis-Asso"/>
</dbReference>
<dbReference type="STRING" id="135651.G0N3K9"/>
<dbReference type="Pfam" id="PF07735">
    <property type="entry name" value="FBA_2"/>
    <property type="match status" value="2"/>
</dbReference>
<evidence type="ECO:0000259" key="1">
    <source>
        <dbReference type="Pfam" id="PF07735"/>
    </source>
</evidence>
<dbReference type="Proteomes" id="UP000008068">
    <property type="component" value="Unassembled WGS sequence"/>
</dbReference>
<proteinExistence type="predicted"/>
<dbReference type="EMBL" id="GL379834">
    <property type="protein sequence ID" value="EGT51618.1"/>
    <property type="molecule type" value="Genomic_DNA"/>
</dbReference>